<keyword evidence="6 7" id="KW-0472">Membrane</keyword>
<dbReference type="AlphaFoldDB" id="A0A8E2I8E7"/>
<keyword evidence="5 7" id="KW-1133">Transmembrane helix</keyword>
<dbReference type="InterPro" id="IPR049177">
    <property type="entry name" value="MgtC_SapB_SrpB_YhiD_N"/>
</dbReference>
<keyword evidence="3" id="KW-1003">Cell membrane</keyword>
<reference evidence="9 10" key="1">
    <citation type="submission" date="2017-01" db="EMBL/GenBank/DDBJ databases">
        <title>Draft genome sequence of Bacillus oleronius.</title>
        <authorList>
            <person name="Allam M."/>
        </authorList>
    </citation>
    <scope>NUCLEOTIDE SEQUENCE [LARGE SCALE GENOMIC DNA]</scope>
    <source>
        <strain evidence="9 10">DSM 9356</strain>
    </source>
</reference>
<proteinExistence type="inferred from homology"/>
<dbReference type="GO" id="GO:0032259">
    <property type="term" value="P:methylation"/>
    <property type="evidence" value="ECO:0007669"/>
    <property type="project" value="UniProtKB-KW"/>
</dbReference>
<feature type="transmembrane region" description="Helical" evidence="7">
    <location>
        <begin position="109"/>
        <end position="135"/>
    </location>
</feature>
<dbReference type="GO" id="GO:0005886">
    <property type="term" value="C:plasma membrane"/>
    <property type="evidence" value="ECO:0007669"/>
    <property type="project" value="UniProtKB-SubCell"/>
</dbReference>
<evidence type="ECO:0000259" key="8">
    <source>
        <dbReference type="Pfam" id="PF02308"/>
    </source>
</evidence>
<sequence length="223" mass="24256">MMIELELIARLVIAGILGALVGFEREKRYKEAGLRTHFLVAVGSALAMIVSKYAFFDVVNSGTIELDPSRIAAGVISGVGFLGAGTILIQRQSVHGLTTAAGLWSTAGIGLAIGAGMYIVSIFGTLLVLIALEILSRLFQPVFPKFHKLTIHVRTNEAISAALTILSENHLDVKSYQVKVTSVDNHPLFVVDLQLKSKKLKKKETEILKMLQTIPELESIKFD</sequence>
<organism evidence="9 10">
    <name type="scientific">Heyndrickxia oleronia</name>
    <dbReference type="NCBI Taxonomy" id="38875"/>
    <lineage>
        <taxon>Bacteria</taxon>
        <taxon>Bacillati</taxon>
        <taxon>Bacillota</taxon>
        <taxon>Bacilli</taxon>
        <taxon>Bacillales</taxon>
        <taxon>Bacillaceae</taxon>
        <taxon>Heyndrickxia</taxon>
    </lineage>
</organism>
<feature type="transmembrane region" description="Helical" evidence="7">
    <location>
        <begin position="38"/>
        <end position="59"/>
    </location>
</feature>
<dbReference type="PRINTS" id="PR01837">
    <property type="entry name" value="MGTCSAPBPROT"/>
</dbReference>
<evidence type="ECO:0000313" key="10">
    <source>
        <dbReference type="Proteomes" id="UP000189761"/>
    </source>
</evidence>
<comment type="subcellular location">
    <subcellularLocation>
        <location evidence="1">Cell membrane</location>
        <topology evidence="1">Multi-pass membrane protein</topology>
    </subcellularLocation>
</comment>
<evidence type="ECO:0000256" key="5">
    <source>
        <dbReference type="ARBA" id="ARBA00022989"/>
    </source>
</evidence>
<accession>A0A8E2I8E7</accession>
<dbReference type="NCBIfam" id="NF007431">
    <property type="entry name" value="PRK09977.1"/>
    <property type="match status" value="1"/>
</dbReference>
<keyword evidence="10" id="KW-1185">Reference proteome</keyword>
<dbReference type="PANTHER" id="PTHR33778">
    <property type="entry name" value="PROTEIN MGTC"/>
    <property type="match status" value="1"/>
</dbReference>
<feature type="domain" description="MgtC/SapB/SrpB/YhiD N-terminal" evidence="8">
    <location>
        <begin position="11"/>
        <end position="138"/>
    </location>
</feature>
<evidence type="ECO:0000256" key="7">
    <source>
        <dbReference type="SAM" id="Phobius"/>
    </source>
</evidence>
<feature type="transmembrane region" description="Helical" evidence="7">
    <location>
        <begin position="7"/>
        <end position="23"/>
    </location>
</feature>
<keyword evidence="9" id="KW-0808">Transferase</keyword>
<evidence type="ECO:0000256" key="3">
    <source>
        <dbReference type="ARBA" id="ARBA00022475"/>
    </source>
</evidence>
<evidence type="ECO:0000256" key="2">
    <source>
        <dbReference type="ARBA" id="ARBA00009298"/>
    </source>
</evidence>
<comment type="similarity">
    <text evidence="2">Belongs to the MgtC/SapB family.</text>
</comment>
<keyword evidence="4 7" id="KW-0812">Transmembrane</keyword>
<protein>
    <submittedName>
        <fullName evidence="9">Methyltransferase</fullName>
    </submittedName>
</protein>
<dbReference type="RefSeq" id="WP_071975693.1">
    <property type="nucleotide sequence ID" value="NZ_CP065424.1"/>
</dbReference>
<evidence type="ECO:0000256" key="4">
    <source>
        <dbReference type="ARBA" id="ARBA00022692"/>
    </source>
</evidence>
<gene>
    <name evidence="9" type="ORF">BWZ43_13415</name>
</gene>
<name>A0A8E2I8E7_9BACI</name>
<feature type="transmembrane region" description="Helical" evidence="7">
    <location>
        <begin position="71"/>
        <end position="89"/>
    </location>
</feature>
<dbReference type="Proteomes" id="UP000189761">
    <property type="component" value="Unassembled WGS sequence"/>
</dbReference>
<dbReference type="EMBL" id="MTLA01000152">
    <property type="protein sequence ID" value="OOP67890.1"/>
    <property type="molecule type" value="Genomic_DNA"/>
</dbReference>
<keyword evidence="9" id="KW-0489">Methyltransferase</keyword>
<comment type="caution">
    <text evidence="9">The sequence shown here is derived from an EMBL/GenBank/DDBJ whole genome shotgun (WGS) entry which is preliminary data.</text>
</comment>
<evidence type="ECO:0000313" key="9">
    <source>
        <dbReference type="EMBL" id="OOP67890.1"/>
    </source>
</evidence>
<dbReference type="Pfam" id="PF02308">
    <property type="entry name" value="MgtC"/>
    <property type="match status" value="1"/>
</dbReference>
<dbReference type="PANTHER" id="PTHR33778:SF1">
    <property type="entry name" value="MAGNESIUM TRANSPORTER YHID-RELATED"/>
    <property type="match status" value="1"/>
</dbReference>
<dbReference type="GO" id="GO:0008168">
    <property type="term" value="F:methyltransferase activity"/>
    <property type="evidence" value="ECO:0007669"/>
    <property type="project" value="UniProtKB-KW"/>
</dbReference>
<evidence type="ECO:0000256" key="6">
    <source>
        <dbReference type="ARBA" id="ARBA00023136"/>
    </source>
</evidence>
<evidence type="ECO:0000256" key="1">
    <source>
        <dbReference type="ARBA" id="ARBA00004651"/>
    </source>
</evidence>
<dbReference type="InterPro" id="IPR003416">
    <property type="entry name" value="MgtC/SapB/SrpB/YhiD_fam"/>
</dbReference>